<evidence type="ECO:0000313" key="1">
    <source>
        <dbReference type="EMBL" id="KAK7292983.1"/>
    </source>
</evidence>
<evidence type="ECO:0000313" key="2">
    <source>
        <dbReference type="Proteomes" id="UP001359559"/>
    </source>
</evidence>
<dbReference type="AlphaFoldDB" id="A0AAN9PBT8"/>
<gene>
    <name evidence="1" type="ORF">RJT34_15843</name>
</gene>
<keyword evidence="2" id="KW-1185">Reference proteome</keyword>
<reference evidence="1 2" key="1">
    <citation type="submission" date="2024-01" db="EMBL/GenBank/DDBJ databases">
        <title>The genomes of 5 underutilized Papilionoideae crops provide insights into root nodulation and disease resistance.</title>
        <authorList>
            <person name="Yuan L."/>
        </authorList>
    </citation>
    <scope>NUCLEOTIDE SEQUENCE [LARGE SCALE GENOMIC DNA]</scope>
    <source>
        <strain evidence="1">LY-2023</strain>
        <tissue evidence="1">Leaf</tissue>
    </source>
</reference>
<protein>
    <submittedName>
        <fullName evidence="1">Uncharacterized protein</fullName>
    </submittedName>
</protein>
<dbReference type="EMBL" id="JAYKXN010000004">
    <property type="protein sequence ID" value="KAK7292983.1"/>
    <property type="molecule type" value="Genomic_DNA"/>
</dbReference>
<accession>A0AAN9PBT8</accession>
<name>A0AAN9PBT8_CLITE</name>
<comment type="caution">
    <text evidence="1">The sequence shown here is derived from an EMBL/GenBank/DDBJ whole genome shotgun (WGS) entry which is preliminary data.</text>
</comment>
<sequence>MGIGVRFGEGIKGFGGKGRAFLGEEKSRPTKGKNRKMTYSSFCHVSFDFDLLLRFAFAGLALGGWWPVMDHGWVVGWQGKGVGGHDAGGWGEGCGWVVVRDGQI</sequence>
<dbReference type="Proteomes" id="UP001359559">
    <property type="component" value="Unassembled WGS sequence"/>
</dbReference>
<organism evidence="1 2">
    <name type="scientific">Clitoria ternatea</name>
    <name type="common">Butterfly pea</name>
    <dbReference type="NCBI Taxonomy" id="43366"/>
    <lineage>
        <taxon>Eukaryota</taxon>
        <taxon>Viridiplantae</taxon>
        <taxon>Streptophyta</taxon>
        <taxon>Embryophyta</taxon>
        <taxon>Tracheophyta</taxon>
        <taxon>Spermatophyta</taxon>
        <taxon>Magnoliopsida</taxon>
        <taxon>eudicotyledons</taxon>
        <taxon>Gunneridae</taxon>
        <taxon>Pentapetalae</taxon>
        <taxon>rosids</taxon>
        <taxon>fabids</taxon>
        <taxon>Fabales</taxon>
        <taxon>Fabaceae</taxon>
        <taxon>Papilionoideae</taxon>
        <taxon>50 kb inversion clade</taxon>
        <taxon>NPAAA clade</taxon>
        <taxon>indigoferoid/millettioid clade</taxon>
        <taxon>Phaseoleae</taxon>
        <taxon>Clitoria</taxon>
    </lineage>
</organism>
<proteinExistence type="predicted"/>